<evidence type="ECO:0000313" key="1">
    <source>
        <dbReference type="EMBL" id="MFC0678244.1"/>
    </source>
</evidence>
<dbReference type="RefSeq" id="WP_386667924.1">
    <property type="nucleotide sequence ID" value="NZ_JBHLTG010000002.1"/>
</dbReference>
<gene>
    <name evidence="1" type="ORF">ACFFGH_10375</name>
</gene>
<reference evidence="1 2" key="1">
    <citation type="submission" date="2024-09" db="EMBL/GenBank/DDBJ databases">
        <authorList>
            <person name="Sun Q."/>
            <person name="Mori K."/>
        </authorList>
    </citation>
    <scope>NUCLEOTIDE SEQUENCE [LARGE SCALE GENOMIC DNA]</scope>
    <source>
        <strain evidence="1 2">KCTC 23076</strain>
    </source>
</reference>
<protein>
    <recommendedName>
        <fullName evidence="3">Flp pilus assembly protein CpaB</fullName>
    </recommendedName>
</protein>
<dbReference type="EMBL" id="JBHLTG010000002">
    <property type="protein sequence ID" value="MFC0678244.1"/>
    <property type="molecule type" value="Genomic_DNA"/>
</dbReference>
<organism evidence="1 2">
    <name type="scientific">Lysobacter korlensis</name>
    <dbReference type="NCBI Taxonomy" id="553636"/>
    <lineage>
        <taxon>Bacteria</taxon>
        <taxon>Pseudomonadati</taxon>
        <taxon>Pseudomonadota</taxon>
        <taxon>Gammaproteobacteria</taxon>
        <taxon>Lysobacterales</taxon>
        <taxon>Lysobacteraceae</taxon>
        <taxon>Lysobacter</taxon>
    </lineage>
</organism>
<keyword evidence="2" id="KW-1185">Reference proteome</keyword>
<accession>A0ABV6RMN3</accession>
<evidence type="ECO:0008006" key="3">
    <source>
        <dbReference type="Google" id="ProtNLM"/>
    </source>
</evidence>
<evidence type="ECO:0000313" key="2">
    <source>
        <dbReference type="Proteomes" id="UP001589896"/>
    </source>
</evidence>
<name>A0ABV6RMN3_9GAMM</name>
<dbReference type="Proteomes" id="UP001589896">
    <property type="component" value="Unassembled WGS sequence"/>
</dbReference>
<comment type="caution">
    <text evidence="1">The sequence shown here is derived from an EMBL/GenBank/DDBJ whole genome shotgun (WGS) entry which is preliminary data.</text>
</comment>
<proteinExistence type="predicted"/>
<sequence length="155" mass="16474">MIGRITLIGGAVLALAGAALLARRAGDDEPAPEDDRWLTVTVAASREEVAPNGAPPHPLAELGDRVEWRLEPAPGDRGIELSARPRAGFAGELRELAHGRDPRETVRIAVRESKQLIEAGEVLRIDPRPSGARPQTPAGAIVDTVVRRSHGEGVL</sequence>